<feature type="domain" description="N-acetyltransferase" evidence="1">
    <location>
        <begin position="1"/>
        <end position="153"/>
    </location>
</feature>
<gene>
    <name evidence="2" type="ORF">SAMN05216347_101346</name>
</gene>
<dbReference type="OrthoDB" id="9127144at2"/>
<dbReference type="AlphaFoldDB" id="A0A1H0KD84"/>
<dbReference type="RefSeq" id="WP_074481611.1">
    <property type="nucleotide sequence ID" value="NZ_FNJK01000001.1"/>
</dbReference>
<evidence type="ECO:0000313" key="3">
    <source>
        <dbReference type="Proteomes" id="UP000183816"/>
    </source>
</evidence>
<accession>A0A1H0KD84</accession>
<sequence>MELRKQKVTLFSKSYRDVKQLYIAAFPAVERAPYFPLVLNSYRGLADFYAYYDGDTFVGLAYILQNEEVVYLFFLAVNTQIRSRGYGSAILQDIKHLANKRPIILAMEPLDEKAENYEQRLKRVKFYERNGFSITDYYYHEGKEVYQMMATDANIDIQSVETLTKKAVLGLVPVSFHQKGQ</sequence>
<dbReference type="Proteomes" id="UP000183816">
    <property type="component" value="Unassembled WGS sequence"/>
</dbReference>
<dbReference type="CDD" id="cd04301">
    <property type="entry name" value="NAT_SF"/>
    <property type="match status" value="1"/>
</dbReference>
<dbReference type="GO" id="GO:0016747">
    <property type="term" value="F:acyltransferase activity, transferring groups other than amino-acyl groups"/>
    <property type="evidence" value="ECO:0007669"/>
    <property type="project" value="InterPro"/>
</dbReference>
<dbReference type="EMBL" id="FNJK01000001">
    <property type="protein sequence ID" value="SDO53895.1"/>
    <property type="molecule type" value="Genomic_DNA"/>
</dbReference>
<dbReference type="PROSITE" id="PS51186">
    <property type="entry name" value="GNAT"/>
    <property type="match status" value="1"/>
</dbReference>
<name>A0A1H0KD84_STREI</name>
<protein>
    <submittedName>
        <fullName evidence="2">Acetyltransferase (GNAT) domain-containing protein</fullName>
    </submittedName>
</protein>
<dbReference type="Gene3D" id="3.40.630.30">
    <property type="match status" value="1"/>
</dbReference>
<evidence type="ECO:0000259" key="1">
    <source>
        <dbReference type="PROSITE" id="PS51186"/>
    </source>
</evidence>
<dbReference type="InterPro" id="IPR016181">
    <property type="entry name" value="Acyl_CoA_acyltransferase"/>
</dbReference>
<evidence type="ECO:0000313" key="2">
    <source>
        <dbReference type="EMBL" id="SDO53895.1"/>
    </source>
</evidence>
<dbReference type="SUPFAM" id="SSF55729">
    <property type="entry name" value="Acyl-CoA N-acyltransferases (Nat)"/>
    <property type="match status" value="1"/>
</dbReference>
<organism evidence="2 3">
    <name type="scientific">Streptococcus equinus</name>
    <name type="common">Streptococcus bovis</name>
    <dbReference type="NCBI Taxonomy" id="1335"/>
    <lineage>
        <taxon>Bacteria</taxon>
        <taxon>Bacillati</taxon>
        <taxon>Bacillota</taxon>
        <taxon>Bacilli</taxon>
        <taxon>Lactobacillales</taxon>
        <taxon>Streptococcaceae</taxon>
        <taxon>Streptococcus</taxon>
    </lineage>
</organism>
<reference evidence="2 3" key="1">
    <citation type="submission" date="2016-10" db="EMBL/GenBank/DDBJ databases">
        <authorList>
            <person name="de Groot N.N."/>
        </authorList>
    </citation>
    <scope>NUCLEOTIDE SEQUENCE [LARGE SCALE GENOMIC DNA]</scope>
    <source>
        <strain evidence="2 3">Sb04</strain>
    </source>
</reference>
<proteinExistence type="predicted"/>
<keyword evidence="2" id="KW-0808">Transferase</keyword>
<dbReference type="Pfam" id="PF13508">
    <property type="entry name" value="Acetyltransf_7"/>
    <property type="match status" value="1"/>
</dbReference>
<dbReference type="InterPro" id="IPR000182">
    <property type="entry name" value="GNAT_dom"/>
</dbReference>